<accession>A0A168HEL1</accession>
<reference evidence="2 3" key="1">
    <citation type="submission" date="2015-06" db="EMBL/GenBank/DDBJ databases">
        <title>Expansion of signal transduction pathways in fungi by whole-genome duplication.</title>
        <authorList>
            <consortium name="DOE Joint Genome Institute"/>
            <person name="Corrochano L.M."/>
            <person name="Kuo A."/>
            <person name="Marcet-Houben M."/>
            <person name="Polaino S."/>
            <person name="Salamov A."/>
            <person name="Villalobos J.M."/>
            <person name="Alvarez M.I."/>
            <person name="Avalos J."/>
            <person name="Benito E.P."/>
            <person name="Benoit I."/>
            <person name="Burger G."/>
            <person name="Camino L.P."/>
            <person name="Canovas D."/>
            <person name="Cerda-Olmedo E."/>
            <person name="Cheng J.-F."/>
            <person name="Dominguez A."/>
            <person name="Elias M."/>
            <person name="Eslava A.P."/>
            <person name="Glaser F."/>
            <person name="Grimwood J."/>
            <person name="Gutierrez G."/>
            <person name="Heitman J."/>
            <person name="Henrissat B."/>
            <person name="Iturriaga E.A."/>
            <person name="Lang B.F."/>
            <person name="Lavin J.L."/>
            <person name="Lee S."/>
            <person name="Li W."/>
            <person name="Lindquist E."/>
            <person name="Lopez-Garcia S."/>
            <person name="Luque E.M."/>
            <person name="Marcos A.T."/>
            <person name="Martin J."/>
            <person name="Mccluskey K."/>
            <person name="Medina H.R."/>
            <person name="Miralles-Duran A."/>
            <person name="Miyazaki A."/>
            <person name="Munoz-Torres E."/>
            <person name="Oguiza J.A."/>
            <person name="Ohm R."/>
            <person name="Olmedo M."/>
            <person name="Orejas M."/>
            <person name="Ortiz-Castellanos L."/>
            <person name="Pisabarro A.G."/>
            <person name="Rodriguez-Romero J."/>
            <person name="Ruiz-Herrera J."/>
            <person name="Ruiz-Vazquez R."/>
            <person name="Sanz C."/>
            <person name="Schackwitz W."/>
            <person name="Schmutz J."/>
            <person name="Shahriari M."/>
            <person name="Shelest E."/>
            <person name="Silva-Franco F."/>
            <person name="Soanes D."/>
            <person name="Syed K."/>
            <person name="Tagua V.G."/>
            <person name="Talbot N.J."/>
            <person name="Thon M."/>
            <person name="De Vries R.P."/>
            <person name="Wiebenga A."/>
            <person name="Yadav J.S."/>
            <person name="Braun E.L."/>
            <person name="Baker S."/>
            <person name="Garre V."/>
            <person name="Horwitz B."/>
            <person name="Torres-Martinez S."/>
            <person name="Idnurm A."/>
            <person name="Herrera-Estrella A."/>
            <person name="Gabaldon T."/>
            <person name="Grigoriev I.V."/>
        </authorList>
    </citation>
    <scope>NUCLEOTIDE SEQUENCE [LARGE SCALE GENOMIC DNA]</scope>
    <source>
        <strain evidence="2 3">CBS 277.49</strain>
    </source>
</reference>
<dbReference type="AlphaFoldDB" id="A0A168HEL1"/>
<protein>
    <submittedName>
        <fullName evidence="2">Uncharacterized protein</fullName>
    </submittedName>
</protein>
<sequence>MSTPVPNNPKKAVDPAHPTNEPFTSPAALGGLIDQIMRKTSRIFHGSDDNDTKNNNKA</sequence>
<dbReference type="EMBL" id="AMYB01000009">
    <property type="protein sequence ID" value="OAC98701.1"/>
    <property type="molecule type" value="Genomic_DNA"/>
</dbReference>
<feature type="region of interest" description="Disordered" evidence="1">
    <location>
        <begin position="1"/>
        <end position="28"/>
    </location>
</feature>
<name>A0A168HEL1_MUCCL</name>
<evidence type="ECO:0000256" key="1">
    <source>
        <dbReference type="SAM" id="MobiDB-lite"/>
    </source>
</evidence>
<evidence type="ECO:0000313" key="3">
    <source>
        <dbReference type="Proteomes" id="UP000077051"/>
    </source>
</evidence>
<dbReference type="Proteomes" id="UP000077051">
    <property type="component" value="Unassembled WGS sequence"/>
</dbReference>
<organism evidence="2 3">
    <name type="scientific">Mucor lusitanicus CBS 277.49</name>
    <dbReference type="NCBI Taxonomy" id="747725"/>
    <lineage>
        <taxon>Eukaryota</taxon>
        <taxon>Fungi</taxon>
        <taxon>Fungi incertae sedis</taxon>
        <taxon>Mucoromycota</taxon>
        <taxon>Mucoromycotina</taxon>
        <taxon>Mucoromycetes</taxon>
        <taxon>Mucorales</taxon>
        <taxon>Mucorineae</taxon>
        <taxon>Mucoraceae</taxon>
        <taxon>Mucor</taxon>
    </lineage>
</organism>
<comment type="caution">
    <text evidence="2">The sequence shown here is derived from an EMBL/GenBank/DDBJ whole genome shotgun (WGS) entry which is preliminary data.</text>
</comment>
<dbReference type="VEuPathDB" id="FungiDB:MUCCIDRAFT_114943"/>
<dbReference type="OrthoDB" id="2256950at2759"/>
<gene>
    <name evidence="2" type="ORF">MUCCIDRAFT_114943</name>
</gene>
<keyword evidence="3" id="KW-1185">Reference proteome</keyword>
<evidence type="ECO:0000313" key="2">
    <source>
        <dbReference type="EMBL" id="OAC98701.1"/>
    </source>
</evidence>
<proteinExistence type="predicted"/>